<name>A0AAW1T398_9CHLO</name>
<comment type="caution">
    <text evidence="1">The sequence shown here is derived from an EMBL/GenBank/DDBJ whole genome shotgun (WGS) entry which is preliminary data.</text>
</comment>
<evidence type="ECO:0000313" key="1">
    <source>
        <dbReference type="EMBL" id="KAK9863090.1"/>
    </source>
</evidence>
<dbReference type="Proteomes" id="UP001485043">
    <property type="component" value="Unassembled WGS sequence"/>
</dbReference>
<dbReference type="EMBL" id="JALJOV010000517">
    <property type="protein sequence ID" value="KAK9863090.1"/>
    <property type="molecule type" value="Genomic_DNA"/>
</dbReference>
<dbReference type="AlphaFoldDB" id="A0AAW1T398"/>
<organism evidence="1 2">
    <name type="scientific">Apatococcus fuscideae</name>
    <dbReference type="NCBI Taxonomy" id="2026836"/>
    <lineage>
        <taxon>Eukaryota</taxon>
        <taxon>Viridiplantae</taxon>
        <taxon>Chlorophyta</taxon>
        <taxon>core chlorophytes</taxon>
        <taxon>Trebouxiophyceae</taxon>
        <taxon>Chlorellales</taxon>
        <taxon>Chlorellaceae</taxon>
        <taxon>Apatococcus</taxon>
    </lineage>
</organism>
<reference evidence="1 2" key="1">
    <citation type="journal article" date="2024" name="Nat. Commun.">
        <title>Phylogenomics reveals the evolutionary origins of lichenization in chlorophyte algae.</title>
        <authorList>
            <person name="Puginier C."/>
            <person name="Libourel C."/>
            <person name="Otte J."/>
            <person name="Skaloud P."/>
            <person name="Haon M."/>
            <person name="Grisel S."/>
            <person name="Petersen M."/>
            <person name="Berrin J.G."/>
            <person name="Delaux P.M."/>
            <person name="Dal Grande F."/>
            <person name="Keller J."/>
        </authorList>
    </citation>
    <scope>NUCLEOTIDE SEQUENCE [LARGE SCALE GENOMIC DNA]</scope>
    <source>
        <strain evidence="1 2">SAG 2523</strain>
    </source>
</reference>
<gene>
    <name evidence="1" type="ORF">WJX84_000084</name>
</gene>
<proteinExistence type="predicted"/>
<protein>
    <submittedName>
        <fullName evidence="1">Uncharacterized protein</fullName>
    </submittedName>
</protein>
<keyword evidence="2" id="KW-1185">Reference proteome</keyword>
<accession>A0AAW1T398</accession>
<sequence>METQQQQKIELHILKDMLRNGWPSILIVSMKSGQSPLILASPSPTSSAHSLGLTAQVVPVMQPEVYQLVCQANDQYDGSVRDHFLTGVASKLAFRHLRCPEDEDYKNQEQICRRYKR</sequence>
<evidence type="ECO:0000313" key="2">
    <source>
        <dbReference type="Proteomes" id="UP001485043"/>
    </source>
</evidence>